<organism evidence="2 3">
    <name type="scientific">Flavobacterium enshiense DK69</name>
    <dbReference type="NCBI Taxonomy" id="1107311"/>
    <lineage>
        <taxon>Bacteria</taxon>
        <taxon>Pseudomonadati</taxon>
        <taxon>Bacteroidota</taxon>
        <taxon>Flavobacteriia</taxon>
        <taxon>Flavobacteriales</taxon>
        <taxon>Flavobacteriaceae</taxon>
        <taxon>Flavobacterium</taxon>
    </lineage>
</organism>
<gene>
    <name evidence="2" type="ORF">Q767_05880</name>
</gene>
<dbReference type="STRING" id="1107311.Q767_05880"/>
<dbReference type="Proteomes" id="UP000030149">
    <property type="component" value="Unassembled WGS sequence"/>
</dbReference>
<keyword evidence="3" id="KW-1185">Reference proteome</keyword>
<accession>A0A0A2MVP3</accession>
<dbReference type="EMBL" id="JRLZ01000004">
    <property type="protein sequence ID" value="KGO96434.1"/>
    <property type="molecule type" value="Genomic_DNA"/>
</dbReference>
<evidence type="ECO:0000256" key="1">
    <source>
        <dbReference type="SAM" id="Phobius"/>
    </source>
</evidence>
<feature type="transmembrane region" description="Helical" evidence="1">
    <location>
        <begin position="92"/>
        <end position="111"/>
    </location>
</feature>
<keyword evidence="1" id="KW-1133">Transmembrane helix</keyword>
<name>A0A0A2MVP3_9FLAO</name>
<dbReference type="NCBIfam" id="TIGR04127">
    <property type="entry name" value="flavo_near_exo"/>
    <property type="match status" value="1"/>
</dbReference>
<feature type="transmembrane region" description="Helical" evidence="1">
    <location>
        <begin position="56"/>
        <end position="80"/>
    </location>
</feature>
<keyword evidence="1" id="KW-0812">Transmembrane</keyword>
<dbReference type="OrthoDB" id="982493at2"/>
<reference evidence="3" key="1">
    <citation type="submission" date="2013-09" db="EMBL/GenBank/DDBJ databases">
        <authorList>
            <person name="Zeng Z."/>
            <person name="Chen C."/>
        </authorList>
    </citation>
    <scope>NUCLEOTIDE SEQUENCE [LARGE SCALE GENOMIC DNA]</scope>
    <source>
        <strain evidence="3">DK69</strain>
    </source>
</reference>
<sequence>MLKEVLRNKGKILWVLVLVVLLAMIRLFEQNLFYDPFLAFFKEDYQGAELPEYNSVLLFLGLFFRYFLNSALSLAVIYVVFKDVQLTKFITVLYLILFVVLMVLFFGLLNYSEKTDFMILFYIRRFLIQPLFLIVFLPAIYYQKKNF</sequence>
<dbReference type="InterPro" id="IPR026414">
    <property type="entry name" value="ExosoTase_F-assoc_memb"/>
</dbReference>
<protein>
    <submittedName>
        <fullName evidence="2">Membrane protein</fullName>
    </submittedName>
</protein>
<dbReference type="PATRIC" id="fig|1107311.5.peg.2372"/>
<feature type="transmembrane region" description="Helical" evidence="1">
    <location>
        <begin position="117"/>
        <end position="142"/>
    </location>
</feature>
<reference evidence="2 3" key="2">
    <citation type="journal article" date="2015" name="Stand. Genomic Sci.">
        <title>High quality draft genomic sequence of Flavobacterium enshiense DK69(T) and comparison among Flavobacterium genomes.</title>
        <authorList>
            <person name="Zeng Z."/>
            <person name="Chen C."/>
            <person name="Du H."/>
            <person name="Wang G."/>
            <person name="Li M."/>
        </authorList>
    </citation>
    <scope>NUCLEOTIDE SEQUENCE [LARGE SCALE GENOMIC DNA]</scope>
    <source>
        <strain evidence="2 3">DK69</strain>
    </source>
</reference>
<proteinExistence type="predicted"/>
<evidence type="ECO:0000313" key="3">
    <source>
        <dbReference type="Proteomes" id="UP000030149"/>
    </source>
</evidence>
<keyword evidence="1" id="KW-0472">Membrane</keyword>
<dbReference type="AlphaFoldDB" id="A0A0A2MVP3"/>
<feature type="transmembrane region" description="Helical" evidence="1">
    <location>
        <begin position="12"/>
        <end position="28"/>
    </location>
</feature>
<dbReference type="RefSeq" id="WP_035630033.1">
    <property type="nucleotide sequence ID" value="NZ_AVCS01000009.1"/>
</dbReference>
<evidence type="ECO:0000313" key="2">
    <source>
        <dbReference type="EMBL" id="KGO96434.1"/>
    </source>
</evidence>
<dbReference type="eggNOG" id="ENOG5032VBG">
    <property type="taxonomic scope" value="Bacteria"/>
</dbReference>
<comment type="caution">
    <text evidence="2">The sequence shown here is derived from an EMBL/GenBank/DDBJ whole genome shotgun (WGS) entry which is preliminary data.</text>
</comment>